<accession>G3MBG8</accession>
<evidence type="ECO:0000313" key="1">
    <source>
        <dbReference type="EMBL" id="AEO93368.1"/>
    </source>
</evidence>
<dbReference type="RefSeq" id="YP_009015409.1">
    <property type="nucleotide sequence ID" value="NC_023719.1"/>
</dbReference>
<dbReference type="Proteomes" id="UP000009273">
    <property type="component" value="Segment"/>
</dbReference>
<name>G3MBG8_9CAUD</name>
<dbReference type="KEGG" id="vg:18563324"/>
<protein>
    <submittedName>
        <fullName evidence="1">Gp106</fullName>
    </submittedName>
</protein>
<keyword evidence="2" id="KW-1185">Reference proteome</keyword>
<dbReference type="EMBL" id="JN638751">
    <property type="protein sequence ID" value="AEO93368.1"/>
    <property type="molecule type" value="Genomic_DNA"/>
</dbReference>
<proteinExistence type="predicted"/>
<gene>
    <name evidence="1" type="primary">106</name>
    <name evidence="1" type="ORF">G_106</name>
</gene>
<organism evidence="1 2">
    <name type="scientific">Bacillus phage G</name>
    <dbReference type="NCBI Taxonomy" id="2884420"/>
    <lineage>
        <taxon>Viruses</taxon>
        <taxon>Duplodnaviria</taxon>
        <taxon>Heunggongvirae</taxon>
        <taxon>Uroviricota</taxon>
        <taxon>Caudoviricetes</taxon>
        <taxon>Donellivirus</taxon>
        <taxon>Donellivirus gee</taxon>
    </lineage>
</organism>
<dbReference type="GeneID" id="18563324"/>
<reference evidence="1 2" key="1">
    <citation type="submission" date="2011-09" db="EMBL/GenBank/DDBJ databases">
        <authorList>
            <person name="Pope W.H."/>
            <person name="Pedulla M.L."/>
            <person name="Ford M.E."/>
            <person name="Peebles C.L."/>
            <person name="Hatfull G.H."/>
            <person name="Hendrix R.W."/>
        </authorList>
    </citation>
    <scope>NUCLEOTIDE SEQUENCE [LARGE SCALE GENOMIC DNA]</scope>
    <source>
        <strain evidence="1">G</strain>
    </source>
</reference>
<evidence type="ECO:0000313" key="2">
    <source>
        <dbReference type="Proteomes" id="UP000009273"/>
    </source>
</evidence>
<sequence>MFKELFMSDKNDFHRLFNSLDIQRIMDTISEKKFKSILEVDINYKKIPTGKKFLFFQRKEMIFIFKFKVNEELSIIEHMTKGLNFQELTKGCKYEIEYV</sequence>